<dbReference type="InterPro" id="IPR018823">
    <property type="entry name" value="ArAE_2_N"/>
</dbReference>
<feature type="transmembrane region" description="Helical" evidence="2">
    <location>
        <begin position="835"/>
        <end position="853"/>
    </location>
</feature>
<feature type="domain" description="DUF2421" evidence="3">
    <location>
        <begin position="922"/>
        <end position="1157"/>
    </location>
</feature>
<feature type="transmembrane region" description="Helical" evidence="2">
    <location>
        <begin position="1125"/>
        <end position="1142"/>
    </location>
</feature>
<evidence type="ECO:0000259" key="3">
    <source>
        <dbReference type="Pfam" id="PF10334"/>
    </source>
</evidence>
<feature type="transmembrane region" description="Helical" evidence="2">
    <location>
        <begin position="1047"/>
        <end position="1066"/>
    </location>
</feature>
<feature type="transmembrane region" description="Helical" evidence="2">
    <location>
        <begin position="227"/>
        <end position="248"/>
    </location>
</feature>
<feature type="transmembrane region" description="Helical" evidence="2">
    <location>
        <begin position="898"/>
        <end position="919"/>
    </location>
</feature>
<keyword evidence="2" id="KW-0472">Membrane</keyword>
<feature type="compositionally biased region" description="Polar residues" evidence="1">
    <location>
        <begin position="29"/>
        <end position="61"/>
    </location>
</feature>
<dbReference type="STRING" id="686832.A0A0C2XI51"/>
<dbReference type="PANTHER" id="PTHR37994">
    <property type="entry name" value="ARAE_2_N DOMAIN-CONTAINING PROTEIN-RELATED"/>
    <property type="match status" value="1"/>
</dbReference>
<dbReference type="Pfam" id="PF10337">
    <property type="entry name" value="ArAE_2_N"/>
    <property type="match status" value="1"/>
</dbReference>
<feature type="domain" description="Putative ER transporter 6TM N-terminal" evidence="4">
    <location>
        <begin position="88"/>
        <end position="383"/>
    </location>
</feature>
<dbReference type="PANTHER" id="PTHR37994:SF1">
    <property type="entry name" value="ER TRANSPORTER 6TM N-TERMINAL DOMAIN-CONTAINING PROTEIN"/>
    <property type="match status" value="1"/>
</dbReference>
<organism evidence="5 6">
    <name type="scientific">Hebeloma cylindrosporum</name>
    <dbReference type="NCBI Taxonomy" id="76867"/>
    <lineage>
        <taxon>Eukaryota</taxon>
        <taxon>Fungi</taxon>
        <taxon>Dikarya</taxon>
        <taxon>Basidiomycota</taxon>
        <taxon>Agaricomycotina</taxon>
        <taxon>Agaricomycetes</taxon>
        <taxon>Agaricomycetidae</taxon>
        <taxon>Agaricales</taxon>
        <taxon>Agaricineae</taxon>
        <taxon>Hymenogastraceae</taxon>
        <taxon>Hebeloma</taxon>
    </lineage>
</organism>
<proteinExistence type="predicted"/>
<evidence type="ECO:0000256" key="2">
    <source>
        <dbReference type="SAM" id="Phobius"/>
    </source>
</evidence>
<reference evidence="6" key="2">
    <citation type="submission" date="2015-01" db="EMBL/GenBank/DDBJ databases">
        <title>Evolutionary Origins and Diversification of the Mycorrhizal Mutualists.</title>
        <authorList>
            <consortium name="DOE Joint Genome Institute"/>
            <consortium name="Mycorrhizal Genomics Consortium"/>
            <person name="Kohler A."/>
            <person name="Kuo A."/>
            <person name="Nagy L.G."/>
            <person name="Floudas D."/>
            <person name="Copeland A."/>
            <person name="Barry K.W."/>
            <person name="Cichocki N."/>
            <person name="Veneault-Fourrey C."/>
            <person name="LaButti K."/>
            <person name="Lindquist E.A."/>
            <person name="Lipzen A."/>
            <person name="Lundell T."/>
            <person name="Morin E."/>
            <person name="Murat C."/>
            <person name="Riley R."/>
            <person name="Ohm R."/>
            <person name="Sun H."/>
            <person name="Tunlid A."/>
            <person name="Henrissat B."/>
            <person name="Grigoriev I.V."/>
            <person name="Hibbett D.S."/>
            <person name="Martin F."/>
        </authorList>
    </citation>
    <scope>NUCLEOTIDE SEQUENCE [LARGE SCALE GENOMIC DNA]</scope>
    <source>
        <strain evidence="6">h7</strain>
    </source>
</reference>
<accession>A0A0C2XI51</accession>
<dbReference type="Pfam" id="PF10334">
    <property type="entry name" value="BRE4"/>
    <property type="match status" value="1"/>
</dbReference>
<evidence type="ECO:0000259" key="4">
    <source>
        <dbReference type="Pfam" id="PF10337"/>
    </source>
</evidence>
<evidence type="ECO:0000313" key="6">
    <source>
        <dbReference type="Proteomes" id="UP000053424"/>
    </source>
</evidence>
<feature type="transmembrane region" description="Helical" evidence="2">
    <location>
        <begin position="128"/>
        <end position="147"/>
    </location>
</feature>
<evidence type="ECO:0008006" key="7">
    <source>
        <dbReference type="Google" id="ProtNLM"/>
    </source>
</evidence>
<feature type="transmembrane region" description="Helical" evidence="2">
    <location>
        <begin position="154"/>
        <end position="174"/>
    </location>
</feature>
<feature type="transmembrane region" description="Helical" evidence="2">
    <location>
        <begin position="755"/>
        <end position="774"/>
    </location>
</feature>
<feature type="region of interest" description="Disordered" evidence="1">
    <location>
        <begin position="300"/>
        <end position="325"/>
    </location>
</feature>
<reference evidence="5 6" key="1">
    <citation type="submission" date="2014-04" db="EMBL/GenBank/DDBJ databases">
        <authorList>
            <consortium name="DOE Joint Genome Institute"/>
            <person name="Kuo A."/>
            <person name="Gay G."/>
            <person name="Dore J."/>
            <person name="Kohler A."/>
            <person name="Nagy L.G."/>
            <person name="Floudas D."/>
            <person name="Copeland A."/>
            <person name="Barry K.W."/>
            <person name="Cichocki N."/>
            <person name="Veneault-Fourrey C."/>
            <person name="LaButti K."/>
            <person name="Lindquist E.A."/>
            <person name="Lipzen A."/>
            <person name="Lundell T."/>
            <person name="Morin E."/>
            <person name="Murat C."/>
            <person name="Sun H."/>
            <person name="Tunlid A."/>
            <person name="Henrissat B."/>
            <person name="Grigoriev I.V."/>
            <person name="Hibbett D.S."/>
            <person name="Martin F."/>
            <person name="Nordberg H.P."/>
            <person name="Cantor M.N."/>
            <person name="Hua S.X."/>
        </authorList>
    </citation>
    <scope>NUCLEOTIDE SEQUENCE [LARGE SCALE GENOMIC DNA]</scope>
    <source>
        <strain evidence="6">h7</strain>
    </source>
</reference>
<feature type="region of interest" description="Disordered" evidence="1">
    <location>
        <begin position="1198"/>
        <end position="1221"/>
    </location>
</feature>
<dbReference type="InterPro" id="IPR018820">
    <property type="entry name" value="BRE4-related_DUF2421"/>
</dbReference>
<feature type="transmembrane region" description="Helical" evidence="2">
    <location>
        <begin position="194"/>
        <end position="218"/>
    </location>
</feature>
<keyword evidence="2" id="KW-0812">Transmembrane</keyword>
<evidence type="ECO:0000313" key="5">
    <source>
        <dbReference type="EMBL" id="KIM37523.1"/>
    </source>
</evidence>
<dbReference type="OrthoDB" id="2274698at2759"/>
<gene>
    <name evidence="5" type="ORF">M413DRAFT_76838</name>
</gene>
<dbReference type="GO" id="GO:0016020">
    <property type="term" value="C:membrane"/>
    <property type="evidence" value="ECO:0007669"/>
    <property type="project" value="UniProtKB-SubCell"/>
</dbReference>
<feature type="region of interest" description="Disordered" evidence="1">
    <location>
        <begin position="1"/>
        <end position="69"/>
    </location>
</feature>
<dbReference type="EMBL" id="KN831796">
    <property type="protein sequence ID" value="KIM37523.1"/>
    <property type="molecule type" value="Genomic_DNA"/>
</dbReference>
<feature type="transmembrane region" description="Helical" evidence="2">
    <location>
        <begin position="860"/>
        <end position="878"/>
    </location>
</feature>
<sequence length="1221" mass="136094">MKEPEEEEAVSHRYPGTFSSPTEKPRASIPQTPQTESTLPPFISNSAESRSSNPLNDSSPDAQAGPPSKRKWRWYPELSPAFYSKLHMEWVRPNLSYPKLRPVIRSAVTAWVCVLLFVFPAFERKMGSASFVIFLAAWISPPSDPFICVFEREMLICVLACISWAWVCLGVFLADRSRTYHNPSLTLNNVASGQYIEAGSSIICAVFIFFGAAFFLWLRVRQGPGPYLFACIFALLALNISLTAAPLYPSPQYLLTKSVVLPLDIHAAIAMFFSVCLFPQTLSRKVEECLGGVLGAESSFLSGSSRSTPRPKEDPDSKPMPPVRPLEPTLIPLAVTSRLLASDLSFSRFAPEDLASFQTLSRRLVGRCTGMQGFWGLIEHGRSRERIPTTPAASSRRASGERSAHRARFGVGFSFPLGHTTNPEIEDIEMETTARMGNNTLPPASLSVPGQGHLRIPTQSQAPSLFEKLIGGHSHSHAHSVSLFYTYFKFLLSDRPLTPRRAEHPVGLFEAQRYHDLEATRLYDPNEEEETRRSLALLRESCVPLVRVCVAGVGCAQKWMAGVRKGRMHWLWAKYWTGNKVEWEKRKDVIVREVEKMRAEMGDALHQFRNQDSRHMVFEPYRPALEGNGENESPPHRYLFNNFVYQYHLIQLASIICEMLDEILRLEALRPAPRLWTPIQRLFPWNLSHVPESNSDGDEDPAQSSPDVEAAQPPPKVQFSIPTPRDPDALPPRNAFESVFESIHSLVSSIGTGNVVFAIKAGLLTIVLCLPSLIKSSAKFAYANKFVWGVFMGQITLARFRGDTAFGLAGRIFSTFFGGCLGMVIWYISAGSTTGNPYGLCTICAVAFPFFFFARLYCPVSPMVTIVLGVTACLVVGYSFQDHYIPTPASPGQGWNVFWRRFLLVTCRVVAAFIASLLPPSSTIRHYQRRLLATAASELGNVYCGIVGFAASKGGDRVQNIVSALLAVRNKLGRAGKSGTVGRNAEFEISLRGRWPAERYQKIVDLQVGISYSLSHLISVLQHLDPAWSRAFLRRTRFMDADFQGDVLAVICEFLFIHFMELYLGLSMVSSSLRTGTPLPHITPSPLIDRFMLKYHGLDVIHRDAEEDYGLPRTLTMDVLRNEEYLMFSVGISTAFGLVNRLDRLMMAVKEVVGEHYYIHGVGVSSSAYGQSADANTESMHTSGGGFYGGAYADSLRTLHRDREKEKDTRGSEARHNGERT</sequence>
<name>A0A0C2XI51_HEBCY</name>
<dbReference type="Proteomes" id="UP000053424">
    <property type="component" value="Unassembled WGS sequence"/>
</dbReference>
<feature type="transmembrane region" description="Helical" evidence="2">
    <location>
        <begin position="102"/>
        <end position="122"/>
    </location>
</feature>
<dbReference type="HOGENOM" id="CLU_003918_2_0_1"/>
<feature type="transmembrane region" description="Helical" evidence="2">
    <location>
        <begin position="812"/>
        <end position="829"/>
    </location>
</feature>
<dbReference type="AlphaFoldDB" id="A0A0C2XI51"/>
<keyword evidence="6" id="KW-1185">Reference proteome</keyword>
<feature type="region of interest" description="Disordered" evidence="1">
    <location>
        <begin position="690"/>
        <end position="724"/>
    </location>
</feature>
<protein>
    <recommendedName>
        <fullName evidence="7">ER transporter 6TM N-terminal domain-containing protein</fullName>
    </recommendedName>
</protein>
<evidence type="ECO:0000256" key="1">
    <source>
        <dbReference type="SAM" id="MobiDB-lite"/>
    </source>
</evidence>
<keyword evidence="2" id="KW-1133">Transmembrane helix</keyword>